<feature type="compositionally biased region" description="Basic residues" evidence="2">
    <location>
        <begin position="172"/>
        <end position="196"/>
    </location>
</feature>
<name>A0A2D3V8K7_9PEZI</name>
<proteinExistence type="predicted"/>
<accession>A0A2D3V8K7</accession>
<evidence type="ECO:0000256" key="2">
    <source>
        <dbReference type="SAM" id="MobiDB-lite"/>
    </source>
</evidence>
<feature type="compositionally biased region" description="Basic and acidic residues" evidence="2">
    <location>
        <begin position="49"/>
        <end position="67"/>
    </location>
</feature>
<dbReference type="EMBL" id="FJUY01000010">
    <property type="protein sequence ID" value="CZT21107.1"/>
    <property type="molecule type" value="Genomic_DNA"/>
</dbReference>
<evidence type="ECO:0000313" key="4">
    <source>
        <dbReference type="Proteomes" id="UP000225277"/>
    </source>
</evidence>
<dbReference type="GeneID" id="35602092"/>
<dbReference type="AlphaFoldDB" id="A0A2D3V8K7"/>
<reference evidence="3 4" key="1">
    <citation type="submission" date="2016-03" db="EMBL/GenBank/DDBJ databases">
        <authorList>
            <person name="Ploux O."/>
        </authorList>
    </citation>
    <scope>NUCLEOTIDE SEQUENCE [LARGE SCALE GENOMIC DNA]</scope>
    <source>
        <strain evidence="3 4">URUG2</strain>
    </source>
</reference>
<sequence length="409" mass="45205">MSCAGQKFYSKAHRDSHPEQFFQHRGKGRYYPVSAEGATVPPPQLLQKFKAEKKQTKASLKTEKEATKPSLETEGGEEDAPLEAKVPRKRRAGVDPNDQPVILKETRTRKGSAPNAAIDVDEQQQQPASNDAEDASTTTGEKRKRSLGDDDISDEIPVAAAATVKLPNKITPKIKAKASPPTKKKKTARAAPKPRMKPVLEGIDGMTYKYQGPKSFREERGMGKTQIDADFVAMGIMEPGPAAARVAAAARRPEPVVDSTTQRTTGTLKRLQEELEEARKAIFEKKQDKLATAARSGASKKHSKQIDVDEPDIDFPSNWVLFDPRHDFPPVHSPPPEIFQRLQHFKPANSKIVAYNVESYACALRQTPAAFEGCEVQYGRSGMKLVKLKEKKTEARIDSPIEIADSEEE</sequence>
<organism evidence="3 4">
    <name type="scientific">Ramularia collo-cygni</name>
    <dbReference type="NCBI Taxonomy" id="112498"/>
    <lineage>
        <taxon>Eukaryota</taxon>
        <taxon>Fungi</taxon>
        <taxon>Dikarya</taxon>
        <taxon>Ascomycota</taxon>
        <taxon>Pezizomycotina</taxon>
        <taxon>Dothideomycetes</taxon>
        <taxon>Dothideomycetidae</taxon>
        <taxon>Mycosphaerellales</taxon>
        <taxon>Mycosphaerellaceae</taxon>
        <taxon>Ramularia</taxon>
    </lineage>
</organism>
<feature type="compositionally biased region" description="Polar residues" evidence="2">
    <location>
        <begin position="123"/>
        <end position="139"/>
    </location>
</feature>
<evidence type="ECO:0000256" key="1">
    <source>
        <dbReference type="SAM" id="Coils"/>
    </source>
</evidence>
<evidence type="ECO:0000313" key="3">
    <source>
        <dbReference type="EMBL" id="CZT21107.1"/>
    </source>
</evidence>
<feature type="region of interest" description="Disordered" evidence="2">
    <location>
        <begin position="1"/>
        <end position="206"/>
    </location>
</feature>
<dbReference type="RefSeq" id="XP_023627996.1">
    <property type="nucleotide sequence ID" value="XM_023772228.1"/>
</dbReference>
<protein>
    <submittedName>
        <fullName evidence="3">Uncharacterized protein</fullName>
    </submittedName>
</protein>
<dbReference type="Proteomes" id="UP000225277">
    <property type="component" value="Unassembled WGS sequence"/>
</dbReference>
<feature type="coiled-coil region" evidence="1">
    <location>
        <begin position="261"/>
        <end position="288"/>
    </location>
</feature>
<keyword evidence="1" id="KW-0175">Coiled coil</keyword>
<gene>
    <name evidence="3" type="ORF">RCC_06968</name>
</gene>
<keyword evidence="4" id="KW-1185">Reference proteome</keyword>